<organism evidence="1">
    <name type="scientific">marine metagenome</name>
    <dbReference type="NCBI Taxonomy" id="408172"/>
    <lineage>
        <taxon>unclassified sequences</taxon>
        <taxon>metagenomes</taxon>
        <taxon>ecological metagenomes</taxon>
    </lineage>
</organism>
<gene>
    <name evidence="1" type="ORF">METZ01_LOCUS241214</name>
</gene>
<sequence length="34" mass="3510">KPKTGPIKQSAGISRFPMAVGCFSVARPPAPAQN</sequence>
<dbReference type="EMBL" id="UINC01062092">
    <property type="protein sequence ID" value="SVB88360.1"/>
    <property type="molecule type" value="Genomic_DNA"/>
</dbReference>
<dbReference type="AlphaFoldDB" id="A0A382HM33"/>
<name>A0A382HM33_9ZZZZ</name>
<reference evidence="1" key="1">
    <citation type="submission" date="2018-05" db="EMBL/GenBank/DDBJ databases">
        <authorList>
            <person name="Lanie J.A."/>
            <person name="Ng W.-L."/>
            <person name="Kazmierczak K.M."/>
            <person name="Andrzejewski T.M."/>
            <person name="Davidsen T.M."/>
            <person name="Wayne K.J."/>
            <person name="Tettelin H."/>
            <person name="Glass J.I."/>
            <person name="Rusch D."/>
            <person name="Podicherti R."/>
            <person name="Tsui H.-C.T."/>
            <person name="Winkler M.E."/>
        </authorList>
    </citation>
    <scope>NUCLEOTIDE SEQUENCE</scope>
</reference>
<evidence type="ECO:0000313" key="1">
    <source>
        <dbReference type="EMBL" id="SVB88360.1"/>
    </source>
</evidence>
<proteinExistence type="predicted"/>
<accession>A0A382HM33</accession>
<feature type="non-terminal residue" evidence="1">
    <location>
        <position position="1"/>
    </location>
</feature>
<feature type="non-terminal residue" evidence="1">
    <location>
        <position position="34"/>
    </location>
</feature>
<protein>
    <submittedName>
        <fullName evidence="1">Uncharacterized protein</fullName>
    </submittedName>
</protein>